<sequence>MIIPAESPPPAARPRPATVTVAFRLQLGLVAVLLVLAVLMVVDAVAYSGLIDRAAELTNADPDEVSMERAFNVEWAVMTGLPAIALLALFAATALPVRSGSNVARILTCVGAGFPLLCCGVAGGAGTLAMVPLLALEPEELEQEEFLPGDSPFYDKLYELESAGPTSGLAILIPILIFAAIAMAVAIAVLLLVPPSNRYYRPEQPPPLQTPVYPSVYPVPPGYALVPVSALILPVTAPTPPAPGEPPAADPPEKEPPAAEPPAAEPPAGAG</sequence>
<feature type="transmembrane region" description="Helical" evidence="2">
    <location>
        <begin position="107"/>
        <end position="131"/>
    </location>
</feature>
<organism evidence="3 4">
    <name type="scientific">Phytohabitans kaempferiae</name>
    <dbReference type="NCBI Taxonomy" id="1620943"/>
    <lineage>
        <taxon>Bacteria</taxon>
        <taxon>Bacillati</taxon>
        <taxon>Actinomycetota</taxon>
        <taxon>Actinomycetes</taxon>
        <taxon>Micromonosporales</taxon>
        <taxon>Micromonosporaceae</taxon>
    </lineage>
</organism>
<keyword evidence="2" id="KW-0812">Transmembrane</keyword>
<proteinExistence type="predicted"/>
<comment type="caution">
    <text evidence="3">The sequence shown here is derived from an EMBL/GenBank/DDBJ whole genome shotgun (WGS) entry which is preliminary data.</text>
</comment>
<feature type="compositionally biased region" description="Pro residues" evidence="1">
    <location>
        <begin position="237"/>
        <end position="250"/>
    </location>
</feature>
<evidence type="ECO:0000256" key="2">
    <source>
        <dbReference type="SAM" id="Phobius"/>
    </source>
</evidence>
<evidence type="ECO:0000313" key="4">
    <source>
        <dbReference type="Proteomes" id="UP001589867"/>
    </source>
</evidence>
<feature type="transmembrane region" description="Helical" evidence="2">
    <location>
        <begin position="75"/>
        <end position="95"/>
    </location>
</feature>
<feature type="transmembrane region" description="Helical" evidence="2">
    <location>
        <begin position="169"/>
        <end position="193"/>
    </location>
</feature>
<dbReference type="RefSeq" id="WP_377256897.1">
    <property type="nucleotide sequence ID" value="NZ_JBHLUH010000061.1"/>
</dbReference>
<protein>
    <submittedName>
        <fullName evidence="3">Uncharacterized protein</fullName>
    </submittedName>
</protein>
<keyword evidence="2" id="KW-0472">Membrane</keyword>
<feature type="transmembrane region" description="Helical" evidence="2">
    <location>
        <begin position="21"/>
        <end position="42"/>
    </location>
</feature>
<evidence type="ECO:0000256" key="1">
    <source>
        <dbReference type="SAM" id="MobiDB-lite"/>
    </source>
</evidence>
<reference evidence="3 4" key="1">
    <citation type="submission" date="2024-09" db="EMBL/GenBank/DDBJ databases">
        <authorList>
            <person name="Sun Q."/>
            <person name="Mori K."/>
        </authorList>
    </citation>
    <scope>NUCLEOTIDE SEQUENCE [LARGE SCALE GENOMIC DNA]</scope>
    <source>
        <strain evidence="3 4">TBRC 3947</strain>
    </source>
</reference>
<dbReference type="EMBL" id="JBHLUH010000061">
    <property type="protein sequence ID" value="MFC0531814.1"/>
    <property type="molecule type" value="Genomic_DNA"/>
</dbReference>
<name>A0ABV6MB69_9ACTN</name>
<gene>
    <name evidence="3" type="ORF">ACFFIA_29615</name>
</gene>
<keyword evidence="4" id="KW-1185">Reference proteome</keyword>
<keyword evidence="2" id="KW-1133">Transmembrane helix</keyword>
<accession>A0ABV6MB69</accession>
<evidence type="ECO:0000313" key="3">
    <source>
        <dbReference type="EMBL" id="MFC0531814.1"/>
    </source>
</evidence>
<dbReference type="Proteomes" id="UP001589867">
    <property type="component" value="Unassembled WGS sequence"/>
</dbReference>
<feature type="region of interest" description="Disordered" evidence="1">
    <location>
        <begin position="236"/>
        <end position="271"/>
    </location>
</feature>